<dbReference type="GO" id="GO:0016702">
    <property type="term" value="F:oxidoreductase activity, acting on single donors with incorporation of molecular oxygen, incorporation of two atoms of oxygen"/>
    <property type="evidence" value="ECO:0007669"/>
    <property type="project" value="UniProtKB-ARBA"/>
</dbReference>
<dbReference type="AlphaFoldDB" id="A0A1E3QY91"/>
<keyword evidence="8" id="KW-1185">Reference proteome</keyword>
<dbReference type="Pfam" id="PF02900">
    <property type="entry name" value="LigB"/>
    <property type="match status" value="1"/>
</dbReference>
<keyword evidence="5" id="KW-0560">Oxidoreductase</keyword>
<comment type="cofactor">
    <cofactor evidence="1">
        <name>Zn(2+)</name>
        <dbReference type="ChEBI" id="CHEBI:29105"/>
    </cofactor>
</comment>
<dbReference type="GO" id="GO:0008198">
    <property type="term" value="F:ferrous iron binding"/>
    <property type="evidence" value="ECO:0007669"/>
    <property type="project" value="InterPro"/>
</dbReference>
<keyword evidence="3" id="KW-0479">Metal-binding</keyword>
<dbReference type="PANTHER" id="PTHR30096:SF0">
    <property type="entry name" value="4,5-DOPA DIOXYGENASE EXTRADIOL-LIKE PROTEIN"/>
    <property type="match status" value="1"/>
</dbReference>
<dbReference type="OrthoDB" id="7396853at2759"/>
<dbReference type="EMBL" id="KV454426">
    <property type="protein sequence ID" value="ODQ82649.1"/>
    <property type="molecule type" value="Genomic_DNA"/>
</dbReference>
<name>A0A1E3QY91_9ASCO</name>
<evidence type="ECO:0000256" key="3">
    <source>
        <dbReference type="ARBA" id="ARBA00022723"/>
    </source>
</evidence>
<organism evidence="7 8">
    <name type="scientific">Babjeviella inositovora NRRL Y-12698</name>
    <dbReference type="NCBI Taxonomy" id="984486"/>
    <lineage>
        <taxon>Eukaryota</taxon>
        <taxon>Fungi</taxon>
        <taxon>Dikarya</taxon>
        <taxon>Ascomycota</taxon>
        <taxon>Saccharomycotina</taxon>
        <taxon>Pichiomycetes</taxon>
        <taxon>Serinales incertae sedis</taxon>
        <taxon>Babjeviella</taxon>
    </lineage>
</organism>
<evidence type="ECO:0000256" key="2">
    <source>
        <dbReference type="ARBA" id="ARBA00007581"/>
    </source>
</evidence>
<evidence type="ECO:0000313" key="7">
    <source>
        <dbReference type="EMBL" id="ODQ82649.1"/>
    </source>
</evidence>
<dbReference type="PANTHER" id="PTHR30096">
    <property type="entry name" value="4,5-DOPA DIOXYGENASE EXTRADIOL-LIKE PROTEIN"/>
    <property type="match status" value="1"/>
</dbReference>
<reference evidence="8" key="1">
    <citation type="submission" date="2016-05" db="EMBL/GenBank/DDBJ databases">
        <title>Comparative genomics of biotechnologically important yeasts.</title>
        <authorList>
            <consortium name="DOE Joint Genome Institute"/>
            <person name="Riley R."/>
            <person name="Haridas S."/>
            <person name="Wolfe K.H."/>
            <person name="Lopes M.R."/>
            <person name="Hittinger C.T."/>
            <person name="Goker M."/>
            <person name="Salamov A."/>
            <person name="Wisecaver J."/>
            <person name="Long T.M."/>
            <person name="Aerts A.L."/>
            <person name="Barry K."/>
            <person name="Choi C."/>
            <person name="Clum A."/>
            <person name="Coughlan A.Y."/>
            <person name="Deshpande S."/>
            <person name="Douglass A.P."/>
            <person name="Hanson S.J."/>
            <person name="Klenk H.-P."/>
            <person name="Labutti K."/>
            <person name="Lapidus A."/>
            <person name="Lindquist E."/>
            <person name="Lipzen A."/>
            <person name="Meier-Kolthoff J.P."/>
            <person name="Ohm R.A."/>
            <person name="Otillar R.P."/>
            <person name="Pangilinan J."/>
            <person name="Peng Y."/>
            <person name="Rokas A."/>
            <person name="Rosa C.A."/>
            <person name="Scheuner C."/>
            <person name="Sibirny A.A."/>
            <person name="Slot J.C."/>
            <person name="Stielow J.B."/>
            <person name="Sun H."/>
            <person name="Kurtzman C.P."/>
            <person name="Blackwell M."/>
            <person name="Grigoriev I.V."/>
            <person name="Jeffries T.W."/>
        </authorList>
    </citation>
    <scope>NUCLEOTIDE SEQUENCE [LARGE SCALE GENOMIC DNA]</scope>
    <source>
        <strain evidence="8">NRRL Y-12698</strain>
    </source>
</reference>
<dbReference type="RefSeq" id="XP_018987977.1">
    <property type="nucleotide sequence ID" value="XM_019127513.1"/>
</dbReference>
<dbReference type="GeneID" id="30145366"/>
<evidence type="ECO:0000259" key="6">
    <source>
        <dbReference type="Pfam" id="PF02900"/>
    </source>
</evidence>
<dbReference type="GO" id="GO:0008270">
    <property type="term" value="F:zinc ion binding"/>
    <property type="evidence" value="ECO:0007669"/>
    <property type="project" value="InterPro"/>
</dbReference>
<evidence type="ECO:0000256" key="4">
    <source>
        <dbReference type="ARBA" id="ARBA00022833"/>
    </source>
</evidence>
<evidence type="ECO:0000313" key="8">
    <source>
        <dbReference type="Proteomes" id="UP000094336"/>
    </source>
</evidence>
<gene>
    <name evidence="7" type="ORF">BABINDRAFT_159191</name>
</gene>
<accession>A0A1E3QY91</accession>
<dbReference type="SUPFAM" id="SSF53213">
    <property type="entry name" value="LigB-like"/>
    <property type="match status" value="1"/>
</dbReference>
<dbReference type="Gene3D" id="3.40.830.10">
    <property type="entry name" value="LigB-like"/>
    <property type="match status" value="1"/>
</dbReference>
<dbReference type="CDD" id="cd07363">
    <property type="entry name" value="45_DOPA_Dioxygenase"/>
    <property type="match status" value="1"/>
</dbReference>
<feature type="domain" description="Extradiol ring-cleavage dioxygenase class III enzyme subunit B" evidence="6">
    <location>
        <begin position="74"/>
        <end position="351"/>
    </location>
</feature>
<keyword evidence="4" id="KW-0862">Zinc</keyword>
<comment type="similarity">
    <text evidence="2">Belongs to the DODA-type extradiol aromatic ring-opening dioxygenase family.</text>
</comment>
<dbReference type="Proteomes" id="UP000094336">
    <property type="component" value="Unassembled WGS sequence"/>
</dbReference>
<sequence length="371" mass="41262">MSKITILVSSLVALIVAVIFPKLFFQSAKVTPVLTHMVSSASATSTASDITKYDQRLNMGITSYAAASPYNPSYFLSHGGPTFMYSEENGKGGDMGAFRALQKIGSHIVNDVKPAFIMVVSAHWESSGHDNIEITIPKPKGLKPDENELIYDFYGFPDHMYREQFRTRGSRELSQSISDYLNENGLKASVTARGIDHGTWVPFKVAFGKTGLTDDYWHLGVPLIQISLAHTEKFAIHEQLGGLLRHFTEKSGANGILINSGMSVHNLHDLGTAMYNHPNRPMSYVVPFHDKLRDIFTKSTDYESRIEGLEKLHQEPIFRQAHPSVEHFMPIVVADGFAGKYGKVKEVYNNASLSLGWGVYEFIASNKDVKL</sequence>
<evidence type="ECO:0000256" key="5">
    <source>
        <dbReference type="ARBA" id="ARBA00023002"/>
    </source>
</evidence>
<dbReference type="InterPro" id="IPR014436">
    <property type="entry name" value="Extradiol_dOase_DODA"/>
</dbReference>
<proteinExistence type="inferred from homology"/>
<evidence type="ECO:0000256" key="1">
    <source>
        <dbReference type="ARBA" id="ARBA00001947"/>
    </source>
</evidence>
<protein>
    <recommendedName>
        <fullName evidence="6">Extradiol ring-cleavage dioxygenase class III enzyme subunit B domain-containing protein</fullName>
    </recommendedName>
</protein>
<dbReference type="STRING" id="984486.A0A1E3QY91"/>
<dbReference type="InterPro" id="IPR004183">
    <property type="entry name" value="Xdiol_dOase_suB"/>
</dbReference>